<gene>
    <name evidence="1" type="ORF">GCM10011339_09400</name>
</gene>
<keyword evidence="2" id="KW-1185">Reference proteome</keyword>
<evidence type="ECO:0000313" key="1">
    <source>
        <dbReference type="EMBL" id="GGF23471.1"/>
    </source>
</evidence>
<name>A0ABQ1UPN4_9BACT</name>
<reference evidence="2" key="1">
    <citation type="journal article" date="2019" name="Int. J. Syst. Evol. Microbiol.">
        <title>The Global Catalogue of Microorganisms (GCM) 10K type strain sequencing project: providing services to taxonomists for standard genome sequencing and annotation.</title>
        <authorList>
            <consortium name="The Broad Institute Genomics Platform"/>
            <consortium name="The Broad Institute Genome Sequencing Center for Infectious Disease"/>
            <person name="Wu L."/>
            <person name="Ma J."/>
        </authorList>
    </citation>
    <scope>NUCLEOTIDE SEQUENCE [LARGE SCALE GENOMIC DNA]</scope>
    <source>
        <strain evidence="2">CGMCC 1.15407</strain>
    </source>
</reference>
<proteinExistence type="predicted"/>
<sequence>MIHVEPKLIRSWEMTEVGLFFGDNSIWSSWEHEPIVTATKRSAVLVDFKLNVECFVIN</sequence>
<organism evidence="1 2">
    <name type="scientific">Echinicola rosea</name>
    <dbReference type="NCBI Taxonomy" id="1807691"/>
    <lineage>
        <taxon>Bacteria</taxon>
        <taxon>Pseudomonadati</taxon>
        <taxon>Bacteroidota</taxon>
        <taxon>Cytophagia</taxon>
        <taxon>Cytophagales</taxon>
        <taxon>Cyclobacteriaceae</taxon>
        <taxon>Echinicola</taxon>
    </lineage>
</organism>
<dbReference type="EMBL" id="BMIU01000003">
    <property type="protein sequence ID" value="GGF23471.1"/>
    <property type="molecule type" value="Genomic_DNA"/>
</dbReference>
<comment type="caution">
    <text evidence="1">The sequence shown here is derived from an EMBL/GenBank/DDBJ whole genome shotgun (WGS) entry which is preliminary data.</text>
</comment>
<dbReference type="Proteomes" id="UP000647339">
    <property type="component" value="Unassembled WGS sequence"/>
</dbReference>
<accession>A0ABQ1UPN4</accession>
<evidence type="ECO:0000313" key="2">
    <source>
        <dbReference type="Proteomes" id="UP000647339"/>
    </source>
</evidence>
<protein>
    <submittedName>
        <fullName evidence="1">Uncharacterized protein</fullName>
    </submittedName>
</protein>